<keyword evidence="5" id="KW-1185">Reference proteome</keyword>
<evidence type="ECO:0000256" key="3">
    <source>
        <dbReference type="ARBA" id="ARBA00022801"/>
    </source>
</evidence>
<dbReference type="GO" id="GO:0005737">
    <property type="term" value="C:cytoplasm"/>
    <property type="evidence" value="ECO:0007669"/>
    <property type="project" value="UniProtKB-SubCell"/>
</dbReference>
<dbReference type="PANTHER" id="PTHR31126">
    <property type="entry name" value="TYROSINE-PROTEIN PHOSPHATASE"/>
    <property type="match status" value="1"/>
</dbReference>
<comment type="subcellular location">
    <subcellularLocation>
        <location evidence="1">Cytoplasm</location>
    </subcellularLocation>
</comment>
<name>A0A6A6PJF7_9PEZI</name>
<protein>
    <submittedName>
        <fullName evidence="4">Protein-tyrosine phosphatase</fullName>
    </submittedName>
</protein>
<dbReference type="FunFam" id="3.90.190.10:FF:000035">
    <property type="entry name" value="Tyrosine phosphatase, putative"/>
    <property type="match status" value="1"/>
</dbReference>
<dbReference type="PROSITE" id="PS00383">
    <property type="entry name" value="TYR_PHOSPHATASE_1"/>
    <property type="match status" value="1"/>
</dbReference>
<dbReference type="PANTHER" id="PTHR31126:SF48">
    <property type="entry name" value="INOSITOL PHOSPHATASE SIW14"/>
    <property type="match status" value="1"/>
</dbReference>
<proteinExistence type="predicted"/>
<dbReference type="GO" id="GO:0052840">
    <property type="term" value="F:inositol diphosphate tetrakisphosphate diphosphatase activity"/>
    <property type="evidence" value="ECO:0007669"/>
    <property type="project" value="TreeGrafter"/>
</dbReference>
<dbReference type="AlphaFoldDB" id="A0A6A6PJF7"/>
<feature type="non-terminal residue" evidence="4">
    <location>
        <position position="178"/>
    </location>
</feature>
<dbReference type="InterPro" id="IPR016130">
    <property type="entry name" value="Tyr_Pase_AS"/>
</dbReference>
<dbReference type="InterPro" id="IPR029021">
    <property type="entry name" value="Prot-tyrosine_phosphatase-like"/>
</dbReference>
<dbReference type="GeneID" id="54471255"/>
<evidence type="ECO:0000313" key="5">
    <source>
        <dbReference type="Proteomes" id="UP000799767"/>
    </source>
</evidence>
<dbReference type="InterPro" id="IPR004861">
    <property type="entry name" value="Siw14-like"/>
</dbReference>
<keyword evidence="3" id="KW-0378">Hydrolase</keyword>
<evidence type="ECO:0000256" key="2">
    <source>
        <dbReference type="ARBA" id="ARBA00022490"/>
    </source>
</evidence>
<dbReference type="GO" id="GO:0016791">
    <property type="term" value="F:phosphatase activity"/>
    <property type="evidence" value="ECO:0007669"/>
    <property type="project" value="TreeGrafter"/>
</dbReference>
<dbReference type="Proteomes" id="UP000799767">
    <property type="component" value="Unassembled WGS sequence"/>
</dbReference>
<evidence type="ECO:0000313" key="4">
    <source>
        <dbReference type="EMBL" id="KAF2480180.1"/>
    </source>
</evidence>
<dbReference type="OrthoDB" id="6375174at2759"/>
<accession>A0A6A6PJF7</accession>
<dbReference type="Gene3D" id="3.90.190.10">
    <property type="entry name" value="Protein tyrosine phosphatase superfamily"/>
    <property type="match status" value="1"/>
</dbReference>
<reference evidence="4" key="1">
    <citation type="journal article" date="2020" name="Stud. Mycol.">
        <title>101 Dothideomycetes genomes: a test case for predicting lifestyles and emergence of pathogens.</title>
        <authorList>
            <person name="Haridas S."/>
            <person name="Albert R."/>
            <person name="Binder M."/>
            <person name="Bloem J."/>
            <person name="Labutti K."/>
            <person name="Salamov A."/>
            <person name="Andreopoulos B."/>
            <person name="Baker S."/>
            <person name="Barry K."/>
            <person name="Bills G."/>
            <person name="Bluhm B."/>
            <person name="Cannon C."/>
            <person name="Castanera R."/>
            <person name="Culley D."/>
            <person name="Daum C."/>
            <person name="Ezra D."/>
            <person name="Gonzalez J."/>
            <person name="Henrissat B."/>
            <person name="Kuo A."/>
            <person name="Liang C."/>
            <person name="Lipzen A."/>
            <person name="Lutzoni F."/>
            <person name="Magnuson J."/>
            <person name="Mondo S."/>
            <person name="Nolan M."/>
            <person name="Ohm R."/>
            <person name="Pangilinan J."/>
            <person name="Park H.-J."/>
            <person name="Ramirez L."/>
            <person name="Alfaro M."/>
            <person name="Sun H."/>
            <person name="Tritt A."/>
            <person name="Yoshinaga Y."/>
            <person name="Zwiers L.-H."/>
            <person name="Turgeon B."/>
            <person name="Goodwin S."/>
            <person name="Spatafora J."/>
            <person name="Crous P."/>
            <person name="Grigoriev I."/>
        </authorList>
    </citation>
    <scope>NUCLEOTIDE SEQUENCE</scope>
    <source>
        <strain evidence="4">CBS 113389</strain>
    </source>
</reference>
<dbReference type="SUPFAM" id="SSF52799">
    <property type="entry name" value="(Phosphotyrosine protein) phosphatases II"/>
    <property type="match status" value="1"/>
</dbReference>
<feature type="non-terminal residue" evidence="4">
    <location>
        <position position="1"/>
    </location>
</feature>
<gene>
    <name evidence="4" type="ORF">BDY17DRAFT_233261</name>
</gene>
<dbReference type="EMBL" id="MU001640">
    <property type="protein sequence ID" value="KAF2480180.1"/>
    <property type="molecule type" value="Genomic_DNA"/>
</dbReference>
<dbReference type="RefSeq" id="XP_033586750.1">
    <property type="nucleotide sequence ID" value="XM_033730253.1"/>
</dbReference>
<dbReference type="Pfam" id="PF03162">
    <property type="entry name" value="Y_phosphatase2"/>
    <property type="match status" value="1"/>
</dbReference>
<evidence type="ECO:0000256" key="1">
    <source>
        <dbReference type="ARBA" id="ARBA00004496"/>
    </source>
</evidence>
<keyword evidence="2" id="KW-0963">Cytoplasm</keyword>
<sequence>STGSTTPRVTIGPCPSRLQPLLPPFNYGTVDVHTIYRSSFPQDRNLDFLQTLKIRSILTLVDTDPSPALQTWIKTNQITHVKIHLATNKHGAVNITPDTLSQALLFVMNRANHPLHIHCNQGKHRTGCLVACLRKIQGVPLPDILAEYHAYAWPKSRDGDVKLITAFDPASVYEYAVR</sequence>
<organism evidence="4 5">
    <name type="scientific">Neohortaea acidophila</name>
    <dbReference type="NCBI Taxonomy" id="245834"/>
    <lineage>
        <taxon>Eukaryota</taxon>
        <taxon>Fungi</taxon>
        <taxon>Dikarya</taxon>
        <taxon>Ascomycota</taxon>
        <taxon>Pezizomycotina</taxon>
        <taxon>Dothideomycetes</taxon>
        <taxon>Dothideomycetidae</taxon>
        <taxon>Mycosphaerellales</taxon>
        <taxon>Teratosphaeriaceae</taxon>
        <taxon>Neohortaea</taxon>
    </lineage>
</organism>